<dbReference type="Proteomes" id="UP000190813">
    <property type="component" value="Unassembled WGS sequence"/>
</dbReference>
<dbReference type="InterPro" id="IPR006528">
    <property type="entry name" value="Phage_head_morphogenesis_dom"/>
</dbReference>
<evidence type="ECO:0000259" key="1">
    <source>
        <dbReference type="Pfam" id="PF04233"/>
    </source>
</evidence>
<dbReference type="Pfam" id="PF04233">
    <property type="entry name" value="Phage_Mu_F"/>
    <property type="match status" value="1"/>
</dbReference>
<reference evidence="2 3" key="1">
    <citation type="submission" date="2016-06" db="EMBL/GenBank/DDBJ databases">
        <title>Revisiting the taxonomy of the Elizabethkingia Genus based on Whole-Genome Sequencing, Optical Mapping, and MALDI-TOF.</title>
        <authorList>
            <person name="Nicholson A.C."/>
        </authorList>
    </citation>
    <scope>NUCLEOTIDE SEQUENCE [LARGE SCALE GENOMIC DNA]</scope>
    <source>
        <strain evidence="2 3">G4070</strain>
    </source>
</reference>
<keyword evidence="3" id="KW-1185">Reference proteome</keyword>
<evidence type="ECO:0000313" key="2">
    <source>
        <dbReference type="EMBL" id="OPC61578.1"/>
    </source>
</evidence>
<protein>
    <recommendedName>
        <fullName evidence="1">Phage head morphogenesis domain-containing protein</fullName>
    </recommendedName>
</protein>
<dbReference type="Gene3D" id="3.40.1350.120">
    <property type="match status" value="1"/>
</dbReference>
<dbReference type="AlphaFoldDB" id="A0A1T3MA81"/>
<name>A0A1T3MA81_9FLAO</name>
<evidence type="ECO:0000313" key="3">
    <source>
        <dbReference type="Proteomes" id="UP000190813"/>
    </source>
</evidence>
<feature type="domain" description="Phage head morphogenesis" evidence="1">
    <location>
        <begin position="103"/>
        <end position="184"/>
    </location>
</feature>
<proteinExistence type="predicted"/>
<dbReference type="EMBL" id="MAHX01000020">
    <property type="protein sequence ID" value="OPC61578.1"/>
    <property type="molecule type" value="Genomic_DNA"/>
</dbReference>
<gene>
    <name evidence="2" type="ORF">BAZ10_10760</name>
</gene>
<organism evidence="2 3">
    <name type="scientific">Elizabethkingia occulta</name>
    <dbReference type="NCBI Taxonomy" id="1867263"/>
    <lineage>
        <taxon>Bacteria</taxon>
        <taxon>Pseudomonadati</taxon>
        <taxon>Bacteroidota</taxon>
        <taxon>Flavobacteriia</taxon>
        <taxon>Flavobacteriales</taxon>
        <taxon>Weeksellaceae</taxon>
        <taxon>Elizabethkingia</taxon>
    </lineage>
</organism>
<dbReference type="RefSeq" id="WP_078773007.1">
    <property type="nucleotide sequence ID" value="NZ_CBCSBR010000018.1"/>
</dbReference>
<sequence>MADEWIKALEDIYRNKGNDGSINKPIVTKTTQELVKPIDNVFGQKIDYDTPDYVMREMLKKNVWKFAVAKNYNDCVRLSNLILRPDGSLRPWNEFKREAQLIVGTSNRYLRTEYDTIVASAQMSRLWQEIQRDKHIFPFVQFDVVMDDHTSEICSPLHNVIMSVDDKRLIYFFPPNHFNCRTTIRKLRTGIPTEDVELPEIPEAFQNNVAVSGEIFTDKNAYIENTPKKVLSISEEFAKRWQNYEKLLKDKNYQEVHFGKSGGMKATHIGHNFNKNTGKYEKEVQDLFYEKGDEIILTNERSDIPGKKVDGLLNGKTFDISTIIGTGKNTIKRALNHSKDKNAQIAILYFPNKEMFNLAWLQNSIKMYNGQTSYRFEQIIYVVNGQIVYIQ</sequence>
<comment type="caution">
    <text evidence="2">The sequence shown here is derived from an EMBL/GenBank/DDBJ whole genome shotgun (WGS) entry which is preliminary data.</text>
</comment>
<accession>A0A1T3MA81</accession>